<gene>
    <name evidence="1" type="ORF">RRG08_014243</name>
</gene>
<name>A0AAE1CET5_9GAST</name>
<sequence length="152" mass="17211">MQCTQVLENNIRKPVYSWFTYLPAKPENRSEQQRQFGPTVAVNDTTYCRRVAGSATTATQLSCKVWYSQLKHRRWTPHGSSQYQGLVDCLIRAGCKPPCQTVCGRASLALTSRSPASIGASIDRRVRKPRRVWSHRVTPHRVLPSRNLTSPT</sequence>
<evidence type="ECO:0000313" key="2">
    <source>
        <dbReference type="Proteomes" id="UP001283361"/>
    </source>
</evidence>
<evidence type="ECO:0000313" key="1">
    <source>
        <dbReference type="EMBL" id="KAK3691861.1"/>
    </source>
</evidence>
<keyword evidence="2" id="KW-1185">Reference proteome</keyword>
<dbReference type="AlphaFoldDB" id="A0AAE1CET5"/>
<protein>
    <submittedName>
        <fullName evidence="1">Uncharacterized protein</fullName>
    </submittedName>
</protein>
<dbReference type="EMBL" id="JAWDGP010008074">
    <property type="protein sequence ID" value="KAK3691861.1"/>
    <property type="molecule type" value="Genomic_DNA"/>
</dbReference>
<reference evidence="1" key="1">
    <citation type="journal article" date="2023" name="G3 (Bethesda)">
        <title>A reference genome for the long-term kleptoplast-retaining sea slug Elysia crispata morphotype clarki.</title>
        <authorList>
            <person name="Eastman K.E."/>
            <person name="Pendleton A.L."/>
            <person name="Shaikh M.A."/>
            <person name="Suttiyut T."/>
            <person name="Ogas R."/>
            <person name="Tomko P."/>
            <person name="Gavelis G."/>
            <person name="Widhalm J.R."/>
            <person name="Wisecaver J.H."/>
        </authorList>
    </citation>
    <scope>NUCLEOTIDE SEQUENCE</scope>
    <source>
        <strain evidence="1">ECLA1</strain>
    </source>
</reference>
<accession>A0AAE1CET5</accession>
<comment type="caution">
    <text evidence="1">The sequence shown here is derived from an EMBL/GenBank/DDBJ whole genome shotgun (WGS) entry which is preliminary data.</text>
</comment>
<proteinExistence type="predicted"/>
<dbReference type="Proteomes" id="UP001283361">
    <property type="component" value="Unassembled WGS sequence"/>
</dbReference>
<organism evidence="1 2">
    <name type="scientific">Elysia crispata</name>
    <name type="common">lettuce slug</name>
    <dbReference type="NCBI Taxonomy" id="231223"/>
    <lineage>
        <taxon>Eukaryota</taxon>
        <taxon>Metazoa</taxon>
        <taxon>Spiralia</taxon>
        <taxon>Lophotrochozoa</taxon>
        <taxon>Mollusca</taxon>
        <taxon>Gastropoda</taxon>
        <taxon>Heterobranchia</taxon>
        <taxon>Euthyneura</taxon>
        <taxon>Panpulmonata</taxon>
        <taxon>Sacoglossa</taxon>
        <taxon>Placobranchoidea</taxon>
        <taxon>Plakobranchidae</taxon>
        <taxon>Elysia</taxon>
    </lineage>
</organism>